<proteinExistence type="predicted"/>
<dbReference type="AlphaFoldDB" id="A0A2T1DD17"/>
<dbReference type="Gene3D" id="3.40.50.720">
    <property type="entry name" value="NAD(P)-binding Rossmann-like Domain"/>
    <property type="match status" value="1"/>
</dbReference>
<dbReference type="SUPFAM" id="SSF51735">
    <property type="entry name" value="NAD(P)-binding Rossmann-fold domains"/>
    <property type="match status" value="1"/>
</dbReference>
<dbReference type="OrthoDB" id="9787435at2"/>
<organism evidence="1 2">
    <name type="scientific">Phormidesmis priestleyi ULC007</name>
    <dbReference type="NCBI Taxonomy" id="1920490"/>
    <lineage>
        <taxon>Bacteria</taxon>
        <taxon>Bacillati</taxon>
        <taxon>Cyanobacteriota</taxon>
        <taxon>Cyanophyceae</taxon>
        <taxon>Leptolyngbyales</taxon>
        <taxon>Leptolyngbyaceae</taxon>
        <taxon>Phormidesmis</taxon>
    </lineage>
</organism>
<protein>
    <recommendedName>
        <fullName evidence="3">Alcohol dehydrogenase</fullName>
    </recommendedName>
</protein>
<sequence length="87" mass="9607">MGGHVSLFGVLFGSQGDVSTVTILQKNIRLQGIYVGSRDMFETMNRAIALHQLGPIVDRVFSFNEVREALNYLESGAQFSKVCLKLS</sequence>
<accession>A0A2T1DD17</accession>
<dbReference type="Pfam" id="PF13602">
    <property type="entry name" value="ADH_zinc_N_2"/>
    <property type="match status" value="1"/>
</dbReference>
<name>A0A2T1DD17_9CYAN</name>
<keyword evidence="2" id="KW-1185">Reference proteome</keyword>
<dbReference type="EMBL" id="PVWG01000018">
    <property type="protein sequence ID" value="PSB18343.1"/>
    <property type="molecule type" value="Genomic_DNA"/>
</dbReference>
<evidence type="ECO:0008006" key="3">
    <source>
        <dbReference type="Google" id="ProtNLM"/>
    </source>
</evidence>
<dbReference type="Proteomes" id="UP000238634">
    <property type="component" value="Unassembled WGS sequence"/>
</dbReference>
<comment type="caution">
    <text evidence="1">The sequence shown here is derived from an EMBL/GenBank/DDBJ whole genome shotgun (WGS) entry which is preliminary data.</text>
</comment>
<evidence type="ECO:0000313" key="1">
    <source>
        <dbReference type="EMBL" id="PSB18343.1"/>
    </source>
</evidence>
<dbReference type="InterPro" id="IPR036291">
    <property type="entry name" value="NAD(P)-bd_dom_sf"/>
</dbReference>
<dbReference type="STRING" id="1920490.GCA_001895925_02966"/>
<reference evidence="1 2" key="2">
    <citation type="submission" date="2018-03" db="EMBL/GenBank/DDBJ databases">
        <title>The ancient ancestry and fast evolution of plastids.</title>
        <authorList>
            <person name="Moore K.R."/>
            <person name="Magnabosco C."/>
            <person name="Momper L."/>
            <person name="Gold D.A."/>
            <person name="Bosak T."/>
            <person name="Fournier G.P."/>
        </authorList>
    </citation>
    <scope>NUCLEOTIDE SEQUENCE [LARGE SCALE GENOMIC DNA]</scope>
    <source>
        <strain evidence="1 2">ULC007</strain>
    </source>
</reference>
<evidence type="ECO:0000313" key="2">
    <source>
        <dbReference type="Proteomes" id="UP000238634"/>
    </source>
</evidence>
<dbReference type="Gene3D" id="3.90.180.10">
    <property type="entry name" value="Medium-chain alcohol dehydrogenases, catalytic domain"/>
    <property type="match status" value="1"/>
</dbReference>
<dbReference type="PANTHER" id="PTHR45033">
    <property type="match status" value="1"/>
</dbReference>
<dbReference type="PANTHER" id="PTHR45033:SF2">
    <property type="entry name" value="ZINC-TYPE ALCOHOL DEHYDROGENASE-LIKE PROTEIN C1773.06C"/>
    <property type="match status" value="1"/>
</dbReference>
<gene>
    <name evidence="1" type="ORF">C7B65_15715</name>
</gene>
<dbReference type="InterPro" id="IPR052711">
    <property type="entry name" value="Zinc_ADH-like"/>
</dbReference>
<reference evidence="1 2" key="1">
    <citation type="submission" date="2018-02" db="EMBL/GenBank/DDBJ databases">
        <authorList>
            <person name="Cohen D.B."/>
            <person name="Kent A.D."/>
        </authorList>
    </citation>
    <scope>NUCLEOTIDE SEQUENCE [LARGE SCALE GENOMIC DNA]</scope>
    <source>
        <strain evidence="1 2">ULC007</strain>
    </source>
</reference>